<keyword evidence="7" id="KW-0067">ATP-binding</keyword>
<dbReference type="Pfam" id="PF00005">
    <property type="entry name" value="ABC_tran"/>
    <property type="match status" value="2"/>
</dbReference>
<feature type="domain" description="ABC transmembrane type-1" evidence="13">
    <location>
        <begin position="881"/>
        <end position="1158"/>
    </location>
</feature>
<dbReference type="SUPFAM" id="SSF52540">
    <property type="entry name" value="P-loop containing nucleoside triphosphate hydrolases"/>
    <property type="match status" value="2"/>
</dbReference>
<evidence type="ECO:0000256" key="9">
    <source>
        <dbReference type="ARBA" id="ARBA00023136"/>
    </source>
</evidence>
<keyword evidence="6" id="KW-0547">Nucleotide-binding</keyword>
<dbReference type="InParanoid" id="G9NBV9"/>
<keyword evidence="9 11" id="KW-0472">Membrane</keyword>
<keyword evidence="4" id="KW-1003">Cell membrane</keyword>
<feature type="transmembrane region" description="Helical" evidence="11">
    <location>
        <begin position="915"/>
        <end position="937"/>
    </location>
</feature>
<dbReference type="GO" id="GO:0005524">
    <property type="term" value="F:ATP binding"/>
    <property type="evidence" value="ECO:0007669"/>
    <property type="project" value="UniProtKB-KW"/>
</dbReference>
<comment type="similarity">
    <text evidence="2">Belongs to the ABC transporter superfamily. ABCC family. Conjugate transporter (TC 3.A.1.208) subfamily.</text>
</comment>
<dbReference type="OrthoDB" id="6500128at2759"/>
<feature type="transmembrane region" description="Helical" evidence="11">
    <location>
        <begin position="65"/>
        <end position="84"/>
    </location>
</feature>
<evidence type="ECO:0000256" key="8">
    <source>
        <dbReference type="ARBA" id="ARBA00022989"/>
    </source>
</evidence>
<dbReference type="InterPro" id="IPR003439">
    <property type="entry name" value="ABC_transporter-like_ATP-bd"/>
</dbReference>
<evidence type="ECO:0000256" key="2">
    <source>
        <dbReference type="ARBA" id="ARBA00009726"/>
    </source>
</evidence>
<dbReference type="InterPro" id="IPR027417">
    <property type="entry name" value="P-loop_NTPase"/>
</dbReference>
<dbReference type="FunFam" id="1.20.1560.10:FF:000066">
    <property type="entry name" value="ABC multidrug transporter (Eurofung)"/>
    <property type="match status" value="1"/>
</dbReference>
<dbReference type="HOGENOM" id="CLU_000604_27_5_1"/>
<name>G9NBV9_HYPVG</name>
<feature type="transmembrane region" description="Helical" evidence="11">
    <location>
        <begin position="1018"/>
        <end position="1037"/>
    </location>
</feature>
<evidence type="ECO:0000256" key="1">
    <source>
        <dbReference type="ARBA" id="ARBA00004651"/>
    </source>
</evidence>
<evidence type="ECO:0000313" key="14">
    <source>
        <dbReference type="EMBL" id="EHK16312.1"/>
    </source>
</evidence>
<gene>
    <name evidence="14" type="ORF">TRIVIDRAFT_39246</name>
</gene>
<evidence type="ECO:0000256" key="11">
    <source>
        <dbReference type="SAM" id="Phobius"/>
    </source>
</evidence>
<reference evidence="14 15" key="1">
    <citation type="journal article" date="2011" name="Genome Biol.">
        <title>Comparative genome sequence analysis underscores mycoparasitism as the ancestral life style of Trichoderma.</title>
        <authorList>
            <person name="Kubicek C.P."/>
            <person name="Herrera-Estrella A."/>
            <person name="Seidl-Seiboth V."/>
            <person name="Martinez D.A."/>
            <person name="Druzhinina I.S."/>
            <person name="Thon M."/>
            <person name="Zeilinger S."/>
            <person name="Casas-Flores S."/>
            <person name="Horwitz B.A."/>
            <person name="Mukherjee P.K."/>
            <person name="Mukherjee M."/>
            <person name="Kredics L."/>
            <person name="Alcaraz L.D."/>
            <person name="Aerts A."/>
            <person name="Antal Z."/>
            <person name="Atanasova L."/>
            <person name="Cervantes-Badillo M.G."/>
            <person name="Challacombe J."/>
            <person name="Chertkov O."/>
            <person name="McCluskey K."/>
            <person name="Coulpier F."/>
            <person name="Deshpande N."/>
            <person name="von Doehren H."/>
            <person name="Ebbole D.J."/>
            <person name="Esquivel-Naranjo E.U."/>
            <person name="Fekete E."/>
            <person name="Flipphi M."/>
            <person name="Glaser F."/>
            <person name="Gomez-Rodriguez E.Y."/>
            <person name="Gruber S."/>
            <person name="Han C."/>
            <person name="Henrissat B."/>
            <person name="Hermosa R."/>
            <person name="Hernandez-Onate M."/>
            <person name="Karaffa L."/>
            <person name="Kosti I."/>
            <person name="Le Crom S."/>
            <person name="Lindquist E."/>
            <person name="Lucas S."/>
            <person name="Luebeck M."/>
            <person name="Luebeck P.S."/>
            <person name="Margeot A."/>
            <person name="Metz B."/>
            <person name="Misra M."/>
            <person name="Nevalainen H."/>
            <person name="Omann M."/>
            <person name="Packer N."/>
            <person name="Perrone G."/>
            <person name="Uresti-Rivera E.E."/>
            <person name="Salamov A."/>
            <person name="Schmoll M."/>
            <person name="Seiboth B."/>
            <person name="Shapiro H."/>
            <person name="Sukno S."/>
            <person name="Tamayo-Ramos J.A."/>
            <person name="Tisch D."/>
            <person name="Wiest A."/>
            <person name="Wilkinson H.H."/>
            <person name="Zhang M."/>
            <person name="Coutinho P.M."/>
            <person name="Kenerley C.M."/>
            <person name="Monte E."/>
            <person name="Baker S.E."/>
            <person name="Grigoriev I.V."/>
        </authorList>
    </citation>
    <scope>NUCLEOTIDE SEQUENCE [LARGE SCALE GENOMIC DNA]</scope>
    <source>
        <strain evidence="15">Gv29-8 / FGSC 10586</strain>
    </source>
</reference>
<feature type="transmembrane region" description="Helical" evidence="11">
    <location>
        <begin position="1135"/>
        <end position="1156"/>
    </location>
</feature>
<dbReference type="PROSITE" id="PS00211">
    <property type="entry name" value="ABC_TRANSPORTER_1"/>
    <property type="match status" value="2"/>
</dbReference>
<feature type="transmembrane region" description="Helical" evidence="11">
    <location>
        <begin position="257"/>
        <end position="282"/>
    </location>
</feature>
<evidence type="ECO:0000256" key="3">
    <source>
        <dbReference type="ARBA" id="ARBA00022448"/>
    </source>
</evidence>
<dbReference type="eggNOG" id="KOG0054">
    <property type="taxonomic scope" value="Eukaryota"/>
</dbReference>
<keyword evidence="15" id="KW-1185">Reference proteome</keyword>
<dbReference type="PANTHER" id="PTHR24223:SF345">
    <property type="entry name" value="ABC MULTIDRUG TRANSPORTER (EUROFUNG)"/>
    <property type="match status" value="1"/>
</dbReference>
<comment type="caution">
    <text evidence="14">The sequence shown here is derived from an EMBL/GenBank/DDBJ whole genome shotgun (WGS) entry which is preliminary data.</text>
</comment>
<dbReference type="InterPro" id="IPR003593">
    <property type="entry name" value="AAA+_ATPase"/>
</dbReference>
<proteinExistence type="inferred from homology"/>
<dbReference type="Proteomes" id="UP000007115">
    <property type="component" value="Unassembled WGS sequence"/>
</dbReference>
<accession>G9NBV9</accession>
<comment type="subcellular location">
    <subcellularLocation>
        <location evidence="1">Cell membrane</location>
        <topology evidence="1">Multi-pass membrane protein</topology>
    </subcellularLocation>
</comment>
<feature type="transmembrane region" description="Helical" evidence="11">
    <location>
        <begin position="27"/>
        <end position="44"/>
    </location>
</feature>
<dbReference type="GO" id="GO:0005886">
    <property type="term" value="C:plasma membrane"/>
    <property type="evidence" value="ECO:0007669"/>
    <property type="project" value="UniProtKB-SubCell"/>
</dbReference>
<evidence type="ECO:0000313" key="15">
    <source>
        <dbReference type="Proteomes" id="UP000007115"/>
    </source>
</evidence>
<dbReference type="GO" id="GO:0140359">
    <property type="term" value="F:ABC-type transporter activity"/>
    <property type="evidence" value="ECO:0007669"/>
    <property type="project" value="InterPro"/>
</dbReference>
<feature type="domain" description="ABC transmembrane type-1" evidence="13">
    <location>
        <begin position="278"/>
        <end position="541"/>
    </location>
</feature>
<feature type="transmembrane region" description="Helical" evidence="11">
    <location>
        <begin position="402"/>
        <end position="425"/>
    </location>
</feature>
<dbReference type="RefSeq" id="XP_013950505.1">
    <property type="nucleotide sequence ID" value="XM_014095030.1"/>
</dbReference>
<dbReference type="STRING" id="413071.G9NBV9"/>
<dbReference type="PROSITE" id="PS50893">
    <property type="entry name" value="ABC_TRANSPORTER_2"/>
    <property type="match status" value="2"/>
</dbReference>
<dbReference type="CDD" id="cd03250">
    <property type="entry name" value="ABCC_MRP_domain1"/>
    <property type="match status" value="1"/>
</dbReference>
<evidence type="ECO:0000259" key="12">
    <source>
        <dbReference type="PROSITE" id="PS50893"/>
    </source>
</evidence>
<evidence type="ECO:0000256" key="6">
    <source>
        <dbReference type="ARBA" id="ARBA00022741"/>
    </source>
</evidence>
<dbReference type="InterPro" id="IPR036640">
    <property type="entry name" value="ABC1_TM_sf"/>
</dbReference>
<dbReference type="EMBL" id="ABDF02000091">
    <property type="protein sequence ID" value="EHK16312.1"/>
    <property type="molecule type" value="Genomic_DNA"/>
</dbReference>
<keyword evidence="10" id="KW-0325">Glycoprotein</keyword>
<dbReference type="Gene3D" id="3.40.50.300">
    <property type="entry name" value="P-loop containing nucleotide triphosphate hydrolases"/>
    <property type="match status" value="2"/>
</dbReference>
<evidence type="ECO:0000259" key="13">
    <source>
        <dbReference type="PROSITE" id="PS50929"/>
    </source>
</evidence>
<feature type="transmembrane region" description="Helical" evidence="11">
    <location>
        <begin position="1102"/>
        <end position="1123"/>
    </location>
</feature>
<dbReference type="InterPro" id="IPR017871">
    <property type="entry name" value="ABC_transporter-like_CS"/>
</dbReference>
<feature type="transmembrane region" description="Helical" evidence="11">
    <location>
        <begin position="122"/>
        <end position="142"/>
    </location>
</feature>
<dbReference type="FunFam" id="1.20.1560.10:FF:000055">
    <property type="entry name" value="ABC multidrug transporter (Eurofung)"/>
    <property type="match status" value="1"/>
</dbReference>
<feature type="transmembrane region" description="Helical" evidence="11">
    <location>
        <begin position="483"/>
        <end position="503"/>
    </location>
</feature>
<dbReference type="InterPro" id="IPR011527">
    <property type="entry name" value="ABC1_TM_dom"/>
</dbReference>
<dbReference type="PANTHER" id="PTHR24223">
    <property type="entry name" value="ATP-BINDING CASSETTE SUB-FAMILY C"/>
    <property type="match status" value="1"/>
</dbReference>
<dbReference type="Pfam" id="PF00664">
    <property type="entry name" value="ABC_membrane"/>
    <property type="match status" value="2"/>
</dbReference>
<feature type="domain" description="ABC transporter" evidence="12">
    <location>
        <begin position="587"/>
        <end position="815"/>
    </location>
</feature>
<dbReference type="GeneID" id="25793785"/>
<keyword evidence="8 11" id="KW-1133">Transmembrane helix</keyword>
<organism evidence="14 15">
    <name type="scientific">Hypocrea virens (strain Gv29-8 / FGSC 10586)</name>
    <name type="common">Gliocladium virens</name>
    <name type="synonym">Trichoderma virens</name>
    <dbReference type="NCBI Taxonomy" id="413071"/>
    <lineage>
        <taxon>Eukaryota</taxon>
        <taxon>Fungi</taxon>
        <taxon>Dikarya</taxon>
        <taxon>Ascomycota</taxon>
        <taxon>Pezizomycotina</taxon>
        <taxon>Sordariomycetes</taxon>
        <taxon>Hypocreomycetidae</taxon>
        <taxon>Hypocreales</taxon>
        <taxon>Hypocreaceae</taxon>
        <taxon>Trichoderma</taxon>
    </lineage>
</organism>
<dbReference type="InterPro" id="IPR044726">
    <property type="entry name" value="ABCC_6TM_D2"/>
</dbReference>
<dbReference type="GO" id="GO:0016887">
    <property type="term" value="F:ATP hydrolysis activity"/>
    <property type="evidence" value="ECO:0007669"/>
    <property type="project" value="InterPro"/>
</dbReference>
<dbReference type="FunFam" id="3.40.50.300:FF:001854">
    <property type="entry name" value="ABC multidrug transporter (Eurofung)"/>
    <property type="match status" value="1"/>
</dbReference>
<feature type="transmembrane region" description="Helical" evidence="11">
    <location>
        <begin position="302"/>
        <end position="325"/>
    </location>
</feature>
<keyword evidence="3" id="KW-0813">Transport</keyword>
<dbReference type="SUPFAM" id="SSF90123">
    <property type="entry name" value="ABC transporter transmembrane region"/>
    <property type="match status" value="2"/>
</dbReference>
<dbReference type="Gene3D" id="1.20.1560.10">
    <property type="entry name" value="ABC transporter type 1, transmembrane domain"/>
    <property type="match status" value="2"/>
</dbReference>
<protein>
    <recommendedName>
        <fullName evidence="16">Multidrug resistance-associated protein</fullName>
    </recommendedName>
</protein>
<evidence type="ECO:0008006" key="16">
    <source>
        <dbReference type="Google" id="ProtNLM"/>
    </source>
</evidence>
<feature type="domain" description="ABC transporter" evidence="12">
    <location>
        <begin position="1195"/>
        <end position="1450"/>
    </location>
</feature>
<keyword evidence="5 11" id="KW-0812">Transmembrane</keyword>
<evidence type="ECO:0000256" key="5">
    <source>
        <dbReference type="ARBA" id="ARBA00022692"/>
    </source>
</evidence>
<dbReference type="OMA" id="HVGFCDQ"/>
<evidence type="ECO:0000256" key="7">
    <source>
        <dbReference type="ARBA" id="ARBA00022840"/>
    </source>
</evidence>
<dbReference type="PROSITE" id="PS50929">
    <property type="entry name" value="ABC_TM1F"/>
    <property type="match status" value="2"/>
</dbReference>
<dbReference type="SMART" id="SM00382">
    <property type="entry name" value="AAA"/>
    <property type="match status" value="2"/>
</dbReference>
<dbReference type="CDD" id="cd18580">
    <property type="entry name" value="ABC_6TM_ABCC_D2"/>
    <property type="match status" value="1"/>
</dbReference>
<feature type="transmembrane region" description="Helical" evidence="11">
    <location>
        <begin position="154"/>
        <end position="172"/>
    </location>
</feature>
<sequence>MHISIRKDQLFQQNSKQFDFNIQFEQVFLSILPSGIFVVAAVWRSFIQARKPLVVNAPVFQRIKVVTITAYTALQLALLILAAVGCFHAASTFIAASVLKLLSGVFMIPLNVVEHGRSPRPSVLLTTYLVLSLLFDVTQARTLYISSVTSAESAYSNLFTAAIAIKAVILLLESKKKSKWMNWNEKEHSPEETSSILSLGVFFWLNKLFLDGYKKIMLLDDLYPLDNSLDPNTLREKFSSSLDYSKMKGDKFGLTKVLMRTLAGPLLLPIIPRLGLLGFTFAQPLFIERLLDYLSEDELDPNIGYGFIGASFFIYTGIALCWAFHRYYHHRMRTMLRSILVTETFITAIRSPIGTSDDNAALTLMSTDIERIRMGFRQLHDIWASAIQVALSAWMLNSRVGVVFVVPIGVVTLCFICLVIAMNFIGNAQREWMKLVQQRVGLTATVIANMKNLKISGLSSPVRNFVQNLRIEELVAGVRFRKIFIVAALLGFIPLLISPALTFALTQNRLDASKVFTSLSFLTLLTMPLSQVFQSIPEVISALACIGRIQAFLECETYDDFRQILVDIKISSEKNPAESIPSSESKVIIENGNFGWKAGKSVLRDVNTRIPKSSLTIVIGPVGSGKSTLCKALLGEIPFHEGRVILDGRVPHVGFCDQTPFLSNGSIKDNIVGFSPVNNERYAEIIDATALAFDLATLTEGDQTNVGSDGISLSGGQKQRVALARALYLQMDFLVLDDIFSGLDADTEQQVFQKAFGVDGLLRRRHSTVVLCTHSIRNLPAADHVIVLEDGTITEQGTFDELMAGQGYLQRLGLKNPKDRDILLDRAVYKQNVQESMLEENRKKTTNPSVASNAGASRQVGDKTVYRHYMMSMGWFVATSALFFAVLWGFLLNFSTIWLTYWVDDISAENPMHSYAYWAGLYALLQISALISLLLLGSSIWIVSIKRAGANLHQDILQTLFRATLRFFTETDTGVTTNLFSQDLNLIDTELPDATVNTLFSITQVAGQMAVMLTSSRYLAIGFPFIIALLYIVQRFYLRTSRQLRLLDLEAKSPMYTHFLDTVRGIATLRAFGFISNDIYKSSQLLTSSQRPSYLLLMIQEWLNIVLNVVVMLLAVVLTTLAVRLHSSSAFAGAALYSLLSFGENLAGIVLFWTSLETSLGAIARLKTFNDTVKSEDRDTETIIPPEQWPQRGMVELKGVSATYASKDDEGNGARLALHNIHLTINSGEKIAICGRTGSGKSSFIALLLKLLDPTSTTAENVLIDGQPLQHLNRSVLRQRIISVPQEAVFLPDGSTFKANLDVSEEATREECEAVLNAVGLWKFVQECGGLDAGMNASTFSAGQRQLISLGRALIRLSTRQRKLTAGAQDGGILLLDEVSSSVDQETEHVMQQTIKTEFKSYTVIAVSHRLDMVMDFDRVVVMDRGEIVEMGNPVALAREAGSKFGDLVRAGTK</sequence>
<feature type="transmembrane region" description="Helical" evidence="11">
    <location>
        <begin position="875"/>
        <end position="903"/>
    </location>
</feature>
<feature type="transmembrane region" description="Helical" evidence="11">
    <location>
        <begin position="90"/>
        <end position="110"/>
    </location>
</feature>
<evidence type="ECO:0000256" key="4">
    <source>
        <dbReference type="ARBA" id="ARBA00022475"/>
    </source>
</evidence>
<dbReference type="VEuPathDB" id="FungiDB:TRIVIDRAFT_39246"/>
<dbReference type="InterPro" id="IPR050173">
    <property type="entry name" value="ABC_transporter_C-like"/>
</dbReference>
<evidence type="ECO:0000256" key="10">
    <source>
        <dbReference type="ARBA" id="ARBA00023180"/>
    </source>
</evidence>